<sequence>PGSKMVSSAKAAVPTVADQAAAMQLGQCAKNLATSLAELRTSVQKAHETCGPMEIDSALQSVQTLRNELQDAKMAAADGQLKPLPGET</sequence>
<dbReference type="InterPro" id="IPR049108">
    <property type="entry name" value="Talin_R4"/>
</dbReference>
<dbReference type="Gene3D" id="1.20.1420.10">
    <property type="entry name" value="Talin, central domain"/>
    <property type="match status" value="1"/>
</dbReference>
<evidence type="ECO:0000259" key="1">
    <source>
        <dbReference type="Pfam" id="PF21692"/>
    </source>
</evidence>
<dbReference type="PANTHER" id="PTHR19981">
    <property type="entry name" value="TALIN"/>
    <property type="match status" value="1"/>
</dbReference>
<comment type="caution">
    <text evidence="2">The sequence shown here is derived from an EMBL/GenBank/DDBJ whole genome shotgun (WGS) entry which is preliminary data.</text>
</comment>
<keyword evidence="3" id="KW-1185">Reference proteome</keyword>
<protein>
    <recommendedName>
        <fullName evidence="1">Talin R4 domain-containing protein</fullName>
    </recommendedName>
</protein>
<dbReference type="GO" id="GO:0005886">
    <property type="term" value="C:plasma membrane"/>
    <property type="evidence" value="ECO:0007669"/>
    <property type="project" value="TreeGrafter"/>
</dbReference>
<reference evidence="2 3" key="1">
    <citation type="journal article" date="2018" name="Nat. Ecol. Evol.">
        <title>Shark genomes provide insights into elasmobranch evolution and the origin of vertebrates.</title>
        <authorList>
            <person name="Hara Y"/>
            <person name="Yamaguchi K"/>
            <person name="Onimaru K"/>
            <person name="Kadota M"/>
            <person name="Koyanagi M"/>
            <person name="Keeley SD"/>
            <person name="Tatsumi K"/>
            <person name="Tanaka K"/>
            <person name="Motone F"/>
            <person name="Kageyama Y"/>
            <person name="Nozu R"/>
            <person name="Adachi N"/>
            <person name="Nishimura O"/>
            <person name="Nakagawa R"/>
            <person name="Tanegashima C"/>
            <person name="Kiyatake I"/>
            <person name="Matsumoto R"/>
            <person name="Murakumo K"/>
            <person name="Nishida K"/>
            <person name="Terakita A"/>
            <person name="Kuratani S"/>
            <person name="Sato K"/>
            <person name="Hyodo S Kuraku.S."/>
        </authorList>
    </citation>
    <scope>NUCLEOTIDE SEQUENCE [LARGE SCALE GENOMIC DNA]</scope>
</reference>
<gene>
    <name evidence="2" type="ORF">chiPu_0022748</name>
</gene>
<dbReference type="Proteomes" id="UP000287033">
    <property type="component" value="Unassembled WGS sequence"/>
</dbReference>
<dbReference type="OrthoDB" id="8957567at2759"/>
<dbReference type="AlphaFoldDB" id="A0A401T9K9"/>
<feature type="non-terminal residue" evidence="2">
    <location>
        <position position="1"/>
    </location>
</feature>
<dbReference type="Gene3D" id="1.20.120.230">
    <property type="entry name" value="Alpha-catenin/vinculin-like"/>
    <property type="match status" value="1"/>
</dbReference>
<evidence type="ECO:0000313" key="2">
    <source>
        <dbReference type="EMBL" id="GCC39304.1"/>
    </source>
</evidence>
<dbReference type="GO" id="GO:0005178">
    <property type="term" value="F:integrin binding"/>
    <property type="evidence" value="ECO:0007669"/>
    <property type="project" value="TreeGrafter"/>
</dbReference>
<dbReference type="OMA" id="QKAHETC"/>
<dbReference type="STRING" id="137246.A0A401T9K9"/>
<dbReference type="GO" id="GO:0098609">
    <property type="term" value="P:cell-cell adhesion"/>
    <property type="evidence" value="ECO:0007669"/>
    <property type="project" value="TreeGrafter"/>
</dbReference>
<dbReference type="GO" id="GO:0030036">
    <property type="term" value="P:actin cytoskeleton organization"/>
    <property type="evidence" value="ECO:0007669"/>
    <property type="project" value="TreeGrafter"/>
</dbReference>
<dbReference type="PANTHER" id="PTHR19981:SF34">
    <property type="entry name" value="TALIN-2"/>
    <property type="match status" value="1"/>
</dbReference>
<evidence type="ECO:0000313" key="3">
    <source>
        <dbReference type="Proteomes" id="UP000287033"/>
    </source>
</evidence>
<organism evidence="2 3">
    <name type="scientific">Chiloscyllium punctatum</name>
    <name type="common">Brownbanded bambooshark</name>
    <name type="synonym">Hemiscyllium punctatum</name>
    <dbReference type="NCBI Taxonomy" id="137246"/>
    <lineage>
        <taxon>Eukaryota</taxon>
        <taxon>Metazoa</taxon>
        <taxon>Chordata</taxon>
        <taxon>Craniata</taxon>
        <taxon>Vertebrata</taxon>
        <taxon>Chondrichthyes</taxon>
        <taxon>Elasmobranchii</taxon>
        <taxon>Galeomorphii</taxon>
        <taxon>Galeoidea</taxon>
        <taxon>Orectolobiformes</taxon>
        <taxon>Hemiscylliidae</taxon>
        <taxon>Chiloscyllium</taxon>
    </lineage>
</organism>
<accession>A0A401T9K9</accession>
<name>A0A401T9K9_CHIPU</name>
<dbReference type="EMBL" id="BEZZ01010740">
    <property type="protein sequence ID" value="GCC39304.1"/>
    <property type="molecule type" value="Genomic_DNA"/>
</dbReference>
<proteinExistence type="predicted"/>
<feature type="non-terminal residue" evidence="2">
    <location>
        <position position="88"/>
    </location>
</feature>
<dbReference type="GO" id="GO:0005737">
    <property type="term" value="C:cytoplasm"/>
    <property type="evidence" value="ECO:0007669"/>
    <property type="project" value="TreeGrafter"/>
</dbReference>
<feature type="domain" description="Talin R4" evidence="1">
    <location>
        <begin position="1"/>
        <end position="46"/>
    </location>
</feature>
<dbReference type="Pfam" id="PF21692">
    <property type="entry name" value="Talin_R4"/>
    <property type="match status" value="1"/>
</dbReference>
<dbReference type="GO" id="GO:0005925">
    <property type="term" value="C:focal adhesion"/>
    <property type="evidence" value="ECO:0007669"/>
    <property type="project" value="TreeGrafter"/>
</dbReference>